<sequence>MYDRALSPADSATIWVISGIFFCGMVGTLVMNLPPDVARHLRHTAGRRLAELGETGTELSAYATHAVSTAGVAIESLRDRAGPVFAALRQFAMSAPSMFHTEPSAAKWVVLVWIVGYAITAPLVLLAVWLLSRLISGQYFSLHGTPYKAVANPQQPFVWSSFVEVEQEGVRYMEEGRIYTREKKARVSALSQMDDIFRYILYCATVGAINLEPIVDETQRHQWMETPDNPSAHGAAREQQQGTW</sequence>
<organism evidence="3 4">
    <name type="scientific">Porphyridium purpureum</name>
    <name type="common">Red alga</name>
    <name type="synonym">Porphyridium cruentum</name>
    <dbReference type="NCBI Taxonomy" id="35688"/>
    <lineage>
        <taxon>Eukaryota</taxon>
        <taxon>Rhodophyta</taxon>
        <taxon>Bangiophyceae</taxon>
        <taxon>Porphyridiales</taxon>
        <taxon>Porphyridiaceae</taxon>
        <taxon>Porphyridium</taxon>
    </lineage>
</organism>
<accession>A0A5J4Z9D9</accession>
<comment type="caution">
    <text evidence="3">The sequence shown here is derived from an EMBL/GenBank/DDBJ whole genome shotgun (WGS) entry which is preliminary data.</text>
</comment>
<evidence type="ECO:0000313" key="3">
    <source>
        <dbReference type="EMBL" id="KAA8499267.1"/>
    </source>
</evidence>
<evidence type="ECO:0000256" key="2">
    <source>
        <dbReference type="SAM" id="Phobius"/>
    </source>
</evidence>
<proteinExistence type="predicted"/>
<feature type="region of interest" description="Disordered" evidence="1">
    <location>
        <begin position="224"/>
        <end position="244"/>
    </location>
</feature>
<protein>
    <submittedName>
        <fullName evidence="3">Uncharacterized protein</fullName>
    </submittedName>
</protein>
<evidence type="ECO:0000313" key="4">
    <source>
        <dbReference type="Proteomes" id="UP000324585"/>
    </source>
</evidence>
<dbReference type="EMBL" id="VRMN01000001">
    <property type="protein sequence ID" value="KAA8499267.1"/>
    <property type="molecule type" value="Genomic_DNA"/>
</dbReference>
<dbReference type="Proteomes" id="UP000324585">
    <property type="component" value="Unassembled WGS sequence"/>
</dbReference>
<gene>
    <name evidence="3" type="ORF">FVE85_6852</name>
</gene>
<name>A0A5J4Z9D9_PORPP</name>
<evidence type="ECO:0000256" key="1">
    <source>
        <dbReference type="SAM" id="MobiDB-lite"/>
    </source>
</evidence>
<dbReference type="AlphaFoldDB" id="A0A5J4Z9D9"/>
<reference evidence="4" key="1">
    <citation type="journal article" date="2019" name="Nat. Commun.">
        <title>Expansion of phycobilisome linker gene families in mesophilic red algae.</title>
        <authorList>
            <person name="Lee J."/>
            <person name="Kim D."/>
            <person name="Bhattacharya D."/>
            <person name="Yoon H.S."/>
        </authorList>
    </citation>
    <scope>NUCLEOTIDE SEQUENCE [LARGE SCALE GENOMIC DNA]</scope>
    <source>
        <strain evidence="4">CCMP 1328</strain>
    </source>
</reference>
<keyword evidence="4" id="KW-1185">Reference proteome</keyword>
<feature type="transmembrane region" description="Helical" evidence="2">
    <location>
        <begin position="108"/>
        <end position="131"/>
    </location>
</feature>
<keyword evidence="2" id="KW-1133">Transmembrane helix</keyword>
<keyword evidence="2" id="KW-0472">Membrane</keyword>
<feature type="transmembrane region" description="Helical" evidence="2">
    <location>
        <begin position="12"/>
        <end position="33"/>
    </location>
</feature>
<keyword evidence="2" id="KW-0812">Transmembrane</keyword>